<gene>
    <name evidence="1" type="ORF">EAH81_17430</name>
</gene>
<reference evidence="1 2" key="1">
    <citation type="journal article" date="2019" name="Environ. Microbiol.">
        <title>Species interactions and distinct microbial communities in high Arctic permafrost affected cryosols are associated with the CH4 and CO2 gas fluxes.</title>
        <authorList>
            <person name="Altshuler I."/>
            <person name="Hamel J."/>
            <person name="Turney S."/>
            <person name="Magnuson E."/>
            <person name="Levesque R."/>
            <person name="Greer C."/>
            <person name="Whyte L.G."/>
        </authorList>
    </citation>
    <scope>NUCLEOTIDE SEQUENCE [LARGE SCALE GENOMIC DNA]</scope>
    <source>
        <strain evidence="1 2">42</strain>
    </source>
</reference>
<dbReference type="AlphaFoldDB" id="A0A502EMC4"/>
<dbReference type="EMBL" id="RCZH01000011">
    <property type="protein sequence ID" value="TPG38209.1"/>
    <property type="molecule type" value="Genomic_DNA"/>
</dbReference>
<accession>A0A502EMC4</accession>
<organism evidence="1 2">
    <name type="scientific">Flavobacterium pectinovorum</name>
    <dbReference type="NCBI Taxonomy" id="29533"/>
    <lineage>
        <taxon>Bacteria</taxon>
        <taxon>Pseudomonadati</taxon>
        <taxon>Bacteroidota</taxon>
        <taxon>Flavobacteriia</taxon>
        <taxon>Flavobacteriales</taxon>
        <taxon>Flavobacteriaceae</taxon>
        <taxon>Flavobacterium</taxon>
    </lineage>
</organism>
<protein>
    <submittedName>
        <fullName evidence="1">Uncharacterized protein</fullName>
    </submittedName>
</protein>
<comment type="caution">
    <text evidence="1">The sequence shown here is derived from an EMBL/GenBank/DDBJ whole genome shotgun (WGS) entry which is preliminary data.</text>
</comment>
<dbReference type="Proteomes" id="UP000319700">
    <property type="component" value="Unassembled WGS sequence"/>
</dbReference>
<evidence type="ECO:0000313" key="2">
    <source>
        <dbReference type="Proteomes" id="UP000319700"/>
    </source>
</evidence>
<name>A0A502EMC4_9FLAO</name>
<evidence type="ECO:0000313" key="1">
    <source>
        <dbReference type="EMBL" id="TPG38209.1"/>
    </source>
</evidence>
<sequence length="71" mass="8451">MLFIFILIVCGTRMTRIKRIYADFFVFEHRKNNHKAHNDLRKGHKVDALLCVSTENLCPCFIRKTKKPLFL</sequence>
<proteinExistence type="predicted"/>
<keyword evidence="2" id="KW-1185">Reference proteome</keyword>